<organism evidence="2 3">
    <name type="scientific">Planomonospora corallina</name>
    <dbReference type="NCBI Taxonomy" id="1806052"/>
    <lineage>
        <taxon>Bacteria</taxon>
        <taxon>Bacillati</taxon>
        <taxon>Actinomycetota</taxon>
        <taxon>Actinomycetes</taxon>
        <taxon>Streptosporangiales</taxon>
        <taxon>Streptosporangiaceae</taxon>
        <taxon>Planomonospora</taxon>
    </lineage>
</organism>
<comment type="caution">
    <text evidence="2">The sequence shown here is derived from an EMBL/GenBank/DDBJ whole genome shotgun (WGS) entry which is preliminary data.</text>
</comment>
<evidence type="ECO:0000313" key="3">
    <source>
        <dbReference type="Proteomes" id="UP001595850"/>
    </source>
</evidence>
<proteinExistence type="predicted"/>
<evidence type="ECO:0008006" key="4">
    <source>
        <dbReference type="Google" id="ProtNLM"/>
    </source>
</evidence>
<feature type="transmembrane region" description="Helical" evidence="1">
    <location>
        <begin position="224"/>
        <end position="245"/>
    </location>
</feature>
<accession>A0ABV8IFY4</accession>
<dbReference type="RefSeq" id="WP_377294654.1">
    <property type="nucleotide sequence ID" value="NZ_JBHSBM010000075.1"/>
</dbReference>
<keyword evidence="3" id="KW-1185">Reference proteome</keyword>
<keyword evidence="1" id="KW-0812">Transmembrane</keyword>
<feature type="transmembrane region" description="Helical" evidence="1">
    <location>
        <begin position="134"/>
        <end position="153"/>
    </location>
</feature>
<feature type="transmembrane region" description="Helical" evidence="1">
    <location>
        <begin position="184"/>
        <end position="204"/>
    </location>
</feature>
<evidence type="ECO:0000256" key="1">
    <source>
        <dbReference type="SAM" id="Phobius"/>
    </source>
</evidence>
<reference evidence="3" key="1">
    <citation type="journal article" date="2019" name="Int. J. Syst. Evol. Microbiol.">
        <title>The Global Catalogue of Microorganisms (GCM) 10K type strain sequencing project: providing services to taxonomists for standard genome sequencing and annotation.</title>
        <authorList>
            <consortium name="The Broad Institute Genomics Platform"/>
            <consortium name="The Broad Institute Genome Sequencing Center for Infectious Disease"/>
            <person name="Wu L."/>
            <person name="Ma J."/>
        </authorList>
    </citation>
    <scope>NUCLEOTIDE SEQUENCE [LARGE SCALE GENOMIC DNA]</scope>
    <source>
        <strain evidence="3">TBRC 4489</strain>
    </source>
</reference>
<dbReference type="Proteomes" id="UP001595850">
    <property type="component" value="Unassembled WGS sequence"/>
</dbReference>
<keyword evidence="1" id="KW-1133">Transmembrane helix</keyword>
<dbReference type="EMBL" id="JBHSBM010000075">
    <property type="protein sequence ID" value="MFC4063022.1"/>
    <property type="molecule type" value="Genomic_DNA"/>
</dbReference>
<gene>
    <name evidence="2" type="ORF">ACFOWE_32485</name>
</gene>
<protein>
    <recommendedName>
        <fullName evidence="4">FtsX-like permease family protein</fullName>
    </recommendedName>
</protein>
<keyword evidence="1" id="KW-0472">Membrane</keyword>
<name>A0ABV8IFY4_9ACTN</name>
<sequence length="258" mass="27258">MGCEAIYIGDRTLLRYLTGDPSAPYDEGTAVVVTTEGGETGSVEIRYHGAEADRPPLTGTIPAITVRPADPRVGGVFLPADAVRGLGVRLEPDHLIIDPSLHRTSAAERERIEHRLEEAGFTYVERGYRTPTGWRYAVAVLLLLALAGALIAAREAGSERVLLRISGGSATPSRTLRSLVASRAACGTVLGVSAGCVIGLLLAWPMTTSYDWDPPPRVSFETPWALIAAMAAGLPALAAVSAAVLPPRWTIRTDLPAG</sequence>
<evidence type="ECO:0000313" key="2">
    <source>
        <dbReference type="EMBL" id="MFC4063022.1"/>
    </source>
</evidence>